<evidence type="ECO:0000313" key="3">
    <source>
        <dbReference type="Proteomes" id="UP000199501"/>
    </source>
</evidence>
<dbReference type="EMBL" id="FMZZ01000011">
    <property type="protein sequence ID" value="SDD48120.1"/>
    <property type="molecule type" value="Genomic_DNA"/>
</dbReference>
<accession>A0A1G6V3C2</accession>
<dbReference type="RefSeq" id="WP_091454229.1">
    <property type="nucleotide sequence ID" value="NZ_FMZZ01000011.1"/>
</dbReference>
<evidence type="ECO:0000256" key="1">
    <source>
        <dbReference type="SAM" id="MobiDB-lite"/>
    </source>
</evidence>
<feature type="compositionally biased region" description="Basic and acidic residues" evidence="1">
    <location>
        <begin position="47"/>
        <end position="75"/>
    </location>
</feature>
<organism evidence="2 3">
    <name type="scientific">Actinokineospora iranica</name>
    <dbReference type="NCBI Taxonomy" id="1271860"/>
    <lineage>
        <taxon>Bacteria</taxon>
        <taxon>Bacillati</taxon>
        <taxon>Actinomycetota</taxon>
        <taxon>Actinomycetes</taxon>
        <taxon>Pseudonocardiales</taxon>
        <taxon>Pseudonocardiaceae</taxon>
        <taxon>Actinokineospora</taxon>
    </lineage>
</organism>
<keyword evidence="3" id="KW-1185">Reference proteome</keyword>
<gene>
    <name evidence="2" type="ORF">SAMN05216174_111226</name>
</gene>
<feature type="compositionally biased region" description="Polar residues" evidence="1">
    <location>
        <begin position="81"/>
        <end position="91"/>
    </location>
</feature>
<evidence type="ECO:0000313" key="2">
    <source>
        <dbReference type="EMBL" id="SDD48120.1"/>
    </source>
</evidence>
<dbReference type="AlphaFoldDB" id="A0A1G6V3C2"/>
<feature type="region of interest" description="Disordered" evidence="1">
    <location>
        <begin position="47"/>
        <end position="91"/>
    </location>
</feature>
<dbReference type="Proteomes" id="UP000199501">
    <property type="component" value="Unassembled WGS sequence"/>
</dbReference>
<name>A0A1G6V3C2_9PSEU</name>
<sequence>MIDETDPAIRAVRAPFQAISAGLGDRFEATAAAYREKIAEHERYVAERTAREARLRAEPVPERPKRPTRPRREPDDPSETGFYTVTWMTKR</sequence>
<dbReference type="STRING" id="1271860.SAMN05216174_111226"/>
<proteinExistence type="predicted"/>
<reference evidence="3" key="1">
    <citation type="submission" date="2016-10" db="EMBL/GenBank/DDBJ databases">
        <authorList>
            <person name="Varghese N."/>
            <person name="Submissions S."/>
        </authorList>
    </citation>
    <scope>NUCLEOTIDE SEQUENCE [LARGE SCALE GENOMIC DNA]</scope>
    <source>
        <strain evidence="3">IBRC-M 10403</strain>
    </source>
</reference>
<protein>
    <submittedName>
        <fullName evidence="2">Uncharacterized protein</fullName>
    </submittedName>
</protein>